<evidence type="ECO:0000313" key="3">
    <source>
        <dbReference type="Proteomes" id="UP000040841"/>
    </source>
</evidence>
<feature type="coiled-coil region" evidence="1">
    <location>
        <begin position="83"/>
        <end position="110"/>
    </location>
</feature>
<dbReference type="EMBL" id="CQBM01000001">
    <property type="protein sequence ID" value="CNH61317.1"/>
    <property type="molecule type" value="Genomic_DNA"/>
</dbReference>
<dbReference type="Proteomes" id="UP000040841">
    <property type="component" value="Unassembled WGS sequence"/>
</dbReference>
<accession>A0AA36LMA7</accession>
<dbReference type="AlphaFoldDB" id="A0AA36LMA7"/>
<organism evidence="2 3">
    <name type="scientific">Yersinia mollaretii</name>
    <dbReference type="NCBI Taxonomy" id="33060"/>
    <lineage>
        <taxon>Bacteria</taxon>
        <taxon>Pseudomonadati</taxon>
        <taxon>Pseudomonadota</taxon>
        <taxon>Gammaproteobacteria</taxon>
        <taxon>Enterobacterales</taxon>
        <taxon>Yersiniaceae</taxon>
        <taxon>Yersinia</taxon>
    </lineage>
</organism>
<sequence length="284" mass="32830">MLKELQLTKYDDDINTIVTYQPIPFTPEQGDAGYAIRVIEIYRLKKMAHLLEQFELLTGYATPRANCTSEEINSLVERGLIICQREESNVKKIEQKIQQLKIELNNAKRGVSSLSDYHENTRHLIADVQYKMENEHQYLEQAILEVSARKGLLGLLREQTESMLNNGVKGLKSKVMTLLPLDSLPARTYKEGTFNFGLKSHIYAWKELNILEKAIKSILDKCSIPNDKYLLSKGGRESAEFSMQYYRPESESIRKIMSVSEYVKDMKGKTDWIKRRLQELTQSL</sequence>
<keyword evidence="1" id="KW-0175">Coiled coil</keyword>
<evidence type="ECO:0000256" key="1">
    <source>
        <dbReference type="SAM" id="Coils"/>
    </source>
</evidence>
<proteinExistence type="predicted"/>
<gene>
    <name evidence="2" type="ORF">ERS008502_00946</name>
</gene>
<dbReference type="RefSeq" id="WP_049678064.1">
    <property type="nucleotide sequence ID" value="NZ_CABMMJ010000001.1"/>
</dbReference>
<comment type="caution">
    <text evidence="2">The sequence shown here is derived from an EMBL/GenBank/DDBJ whole genome shotgun (WGS) entry which is preliminary data.</text>
</comment>
<protein>
    <submittedName>
        <fullName evidence="2">Uncharacterized protein</fullName>
    </submittedName>
</protein>
<reference evidence="2 3" key="1">
    <citation type="submission" date="2015-03" db="EMBL/GenBank/DDBJ databases">
        <authorList>
            <consortium name="Pathogen Informatics"/>
            <person name="Murphy D."/>
        </authorList>
    </citation>
    <scope>NUCLEOTIDE SEQUENCE [LARGE SCALE GENOMIC DNA]</scope>
    <source>
        <strain evidence="2 3">FE82747</strain>
    </source>
</reference>
<evidence type="ECO:0000313" key="2">
    <source>
        <dbReference type="EMBL" id="CNH61317.1"/>
    </source>
</evidence>
<name>A0AA36LMA7_YERMO</name>